<evidence type="ECO:0000256" key="1">
    <source>
        <dbReference type="SAM" id="Phobius"/>
    </source>
</evidence>
<name>A0ABU7XTX1_9FLAO</name>
<evidence type="ECO:0000313" key="2">
    <source>
        <dbReference type="EMBL" id="MEF3834143.1"/>
    </source>
</evidence>
<keyword evidence="3" id="KW-1185">Reference proteome</keyword>
<protein>
    <recommendedName>
        <fullName evidence="4">DUF4340 domain-containing protein</fullName>
    </recommendedName>
</protein>
<organism evidence="2 3">
    <name type="scientific">Flavivirga spongiicola</name>
    <dbReference type="NCBI Taxonomy" id="421621"/>
    <lineage>
        <taxon>Bacteria</taxon>
        <taxon>Pseudomonadati</taxon>
        <taxon>Bacteroidota</taxon>
        <taxon>Flavobacteriia</taxon>
        <taxon>Flavobacteriales</taxon>
        <taxon>Flavobacteriaceae</taxon>
        <taxon>Flavivirga</taxon>
    </lineage>
</organism>
<feature type="transmembrane region" description="Helical" evidence="1">
    <location>
        <begin position="6"/>
        <end position="25"/>
    </location>
</feature>
<dbReference type="EMBL" id="JAODOP010000004">
    <property type="protein sequence ID" value="MEF3834143.1"/>
    <property type="molecule type" value="Genomic_DNA"/>
</dbReference>
<accession>A0ABU7XTX1</accession>
<sequence>MDNVEILLFIGLTVVVIALIFWMFSRTAEEREYDRKLKESLKDEYIIDPETGAKLTLEQAESGHWIAHDNEFKTIPKAELNKLPTEGAKQAEIALNYLRESKDYRKTRFSEEQHSVLEELKTFKNYDDWSYSDSYKFEGGAVFLPSVELNLAGHYRESHLMFWVKIDSINGHYFFREKTSSEKIFDLIRNDDEIKSDRYECFTIKKSHSIIQINRILEAFEKEKGLEVEIENDNLFVKTLKLVSLEDINRVEKMLIPIIKV</sequence>
<evidence type="ECO:0008006" key="4">
    <source>
        <dbReference type="Google" id="ProtNLM"/>
    </source>
</evidence>
<evidence type="ECO:0000313" key="3">
    <source>
        <dbReference type="Proteomes" id="UP001337305"/>
    </source>
</evidence>
<keyword evidence="1" id="KW-1133">Transmembrane helix</keyword>
<keyword evidence="1" id="KW-0812">Transmembrane</keyword>
<proteinExistence type="predicted"/>
<reference evidence="2 3" key="1">
    <citation type="submission" date="2022-09" db="EMBL/GenBank/DDBJ databases">
        <title>Genome sequencing of Flavivirga sp. MEBiC05379.</title>
        <authorList>
            <person name="Oh H.-M."/>
            <person name="Kwon K.K."/>
            <person name="Park M.J."/>
            <person name="Yang S.-H."/>
        </authorList>
    </citation>
    <scope>NUCLEOTIDE SEQUENCE [LARGE SCALE GENOMIC DNA]</scope>
    <source>
        <strain evidence="2 3">MEBiC05379</strain>
    </source>
</reference>
<comment type="caution">
    <text evidence="2">The sequence shown here is derived from an EMBL/GenBank/DDBJ whole genome shotgun (WGS) entry which is preliminary data.</text>
</comment>
<dbReference type="RefSeq" id="WP_303306477.1">
    <property type="nucleotide sequence ID" value="NZ_JAODOP010000004.1"/>
</dbReference>
<gene>
    <name evidence="2" type="ORF">N1F79_13475</name>
</gene>
<dbReference type="Proteomes" id="UP001337305">
    <property type="component" value="Unassembled WGS sequence"/>
</dbReference>
<keyword evidence="1" id="KW-0472">Membrane</keyword>